<dbReference type="AlphaFoldDB" id="A0A0A9F765"/>
<organism evidence="2">
    <name type="scientific">Arundo donax</name>
    <name type="common">Giant reed</name>
    <name type="synonym">Donax arundinaceus</name>
    <dbReference type="NCBI Taxonomy" id="35708"/>
    <lineage>
        <taxon>Eukaryota</taxon>
        <taxon>Viridiplantae</taxon>
        <taxon>Streptophyta</taxon>
        <taxon>Embryophyta</taxon>
        <taxon>Tracheophyta</taxon>
        <taxon>Spermatophyta</taxon>
        <taxon>Magnoliopsida</taxon>
        <taxon>Liliopsida</taxon>
        <taxon>Poales</taxon>
        <taxon>Poaceae</taxon>
        <taxon>PACMAD clade</taxon>
        <taxon>Arundinoideae</taxon>
        <taxon>Arundineae</taxon>
        <taxon>Arundo</taxon>
    </lineage>
</organism>
<keyword evidence="1" id="KW-0472">Membrane</keyword>
<sequence length="125" mass="13035">MARDIRVGRRVREALPFPDSDAEVLADLEPWRETDGKRETRVLLAGVGGAVLAVVALPSALDGGDVEVGRVSGGGQELDEAVGGEAEEGWVGQDDGVSEVIGEAEVAAEEADVLEAEAVVRGREE</sequence>
<proteinExistence type="predicted"/>
<protein>
    <submittedName>
        <fullName evidence="2">Uncharacterized protein</fullName>
    </submittedName>
</protein>
<feature type="transmembrane region" description="Helical" evidence="1">
    <location>
        <begin position="42"/>
        <end position="61"/>
    </location>
</feature>
<evidence type="ECO:0000313" key="2">
    <source>
        <dbReference type="EMBL" id="JAE08167.1"/>
    </source>
</evidence>
<reference evidence="2" key="1">
    <citation type="submission" date="2014-09" db="EMBL/GenBank/DDBJ databases">
        <authorList>
            <person name="Magalhaes I.L.F."/>
            <person name="Oliveira U."/>
            <person name="Santos F.R."/>
            <person name="Vidigal T.H.D.A."/>
            <person name="Brescovit A.D."/>
            <person name="Santos A.J."/>
        </authorList>
    </citation>
    <scope>NUCLEOTIDE SEQUENCE</scope>
    <source>
        <tissue evidence="2">Shoot tissue taken approximately 20 cm above the soil surface</tissue>
    </source>
</reference>
<name>A0A0A9F765_ARUDO</name>
<keyword evidence="1" id="KW-1133">Transmembrane helix</keyword>
<accession>A0A0A9F765</accession>
<keyword evidence="1" id="KW-0812">Transmembrane</keyword>
<reference evidence="2" key="2">
    <citation type="journal article" date="2015" name="Data Brief">
        <title>Shoot transcriptome of the giant reed, Arundo donax.</title>
        <authorList>
            <person name="Barrero R.A."/>
            <person name="Guerrero F.D."/>
            <person name="Moolhuijzen P."/>
            <person name="Goolsby J.A."/>
            <person name="Tidwell J."/>
            <person name="Bellgard S.E."/>
            <person name="Bellgard M.I."/>
        </authorList>
    </citation>
    <scope>NUCLEOTIDE SEQUENCE</scope>
    <source>
        <tissue evidence="2">Shoot tissue taken approximately 20 cm above the soil surface</tissue>
    </source>
</reference>
<evidence type="ECO:0000256" key="1">
    <source>
        <dbReference type="SAM" id="Phobius"/>
    </source>
</evidence>
<dbReference type="EMBL" id="GBRH01189729">
    <property type="protein sequence ID" value="JAE08167.1"/>
    <property type="molecule type" value="Transcribed_RNA"/>
</dbReference>